<evidence type="ECO:0000256" key="1">
    <source>
        <dbReference type="SAM" id="MobiDB-lite"/>
    </source>
</evidence>
<dbReference type="EMBL" id="BMAU01021175">
    <property type="protein sequence ID" value="GFX93662.1"/>
    <property type="molecule type" value="Genomic_DNA"/>
</dbReference>
<reference evidence="2" key="1">
    <citation type="submission" date="2020-08" db="EMBL/GenBank/DDBJ databases">
        <title>Multicomponent nature underlies the extraordinary mechanical properties of spider dragline silk.</title>
        <authorList>
            <person name="Kono N."/>
            <person name="Nakamura H."/>
            <person name="Mori M."/>
            <person name="Yoshida Y."/>
            <person name="Ohtoshi R."/>
            <person name="Malay A.D."/>
            <person name="Moran D.A.P."/>
            <person name="Tomita M."/>
            <person name="Numata K."/>
            <person name="Arakawa K."/>
        </authorList>
    </citation>
    <scope>NUCLEOTIDE SEQUENCE</scope>
</reference>
<gene>
    <name evidence="2" type="ORF">TNCV_1588391</name>
</gene>
<protein>
    <submittedName>
        <fullName evidence="2">Uncharacterized protein</fullName>
    </submittedName>
</protein>
<comment type="caution">
    <text evidence="2">The sequence shown here is derived from an EMBL/GenBank/DDBJ whole genome shotgun (WGS) entry which is preliminary data.</text>
</comment>
<dbReference type="Proteomes" id="UP000887159">
    <property type="component" value="Unassembled WGS sequence"/>
</dbReference>
<keyword evidence="3" id="KW-1185">Reference proteome</keyword>
<dbReference type="AlphaFoldDB" id="A0A8X6V3F3"/>
<sequence length="171" mass="19513">MVLKAKPNETSVDLAHCHGEFREPGTDTVEIRKSRNSSANRRPKISKHKKCPNYIRISSNLQNPPPRQPRDNGSQFRYVTGPPFHTSYSKGGKKGGNKDQNKTEEKNRTHYGVRQTHVDDPESGSNPLRDTAGSDHHHRRHGAARHLHTPRIPMPVRQRNGKFPSLFYRNV</sequence>
<evidence type="ECO:0000313" key="2">
    <source>
        <dbReference type="EMBL" id="GFX93662.1"/>
    </source>
</evidence>
<feature type="compositionally biased region" description="Basic residues" evidence="1">
    <location>
        <begin position="136"/>
        <end position="149"/>
    </location>
</feature>
<feature type="compositionally biased region" description="Basic residues" evidence="1">
    <location>
        <begin position="41"/>
        <end position="51"/>
    </location>
</feature>
<evidence type="ECO:0000313" key="3">
    <source>
        <dbReference type="Proteomes" id="UP000887159"/>
    </source>
</evidence>
<organism evidence="2 3">
    <name type="scientific">Trichonephila clavipes</name>
    <name type="common">Golden silk orbweaver</name>
    <name type="synonym">Nephila clavipes</name>
    <dbReference type="NCBI Taxonomy" id="2585209"/>
    <lineage>
        <taxon>Eukaryota</taxon>
        <taxon>Metazoa</taxon>
        <taxon>Ecdysozoa</taxon>
        <taxon>Arthropoda</taxon>
        <taxon>Chelicerata</taxon>
        <taxon>Arachnida</taxon>
        <taxon>Araneae</taxon>
        <taxon>Araneomorphae</taxon>
        <taxon>Entelegynae</taxon>
        <taxon>Araneoidea</taxon>
        <taxon>Nephilidae</taxon>
        <taxon>Trichonephila</taxon>
    </lineage>
</organism>
<accession>A0A8X6V3F3</accession>
<feature type="compositionally biased region" description="Basic and acidic residues" evidence="1">
    <location>
        <begin position="96"/>
        <end position="108"/>
    </location>
</feature>
<name>A0A8X6V3F3_TRICX</name>
<feature type="compositionally biased region" description="Basic and acidic residues" evidence="1">
    <location>
        <begin position="15"/>
        <end position="33"/>
    </location>
</feature>
<proteinExistence type="predicted"/>
<feature type="region of interest" description="Disordered" evidence="1">
    <location>
        <begin position="1"/>
        <end position="159"/>
    </location>
</feature>